<organism evidence="1 2">
    <name type="scientific">Trichomalopsis sarcophagae</name>
    <dbReference type="NCBI Taxonomy" id="543379"/>
    <lineage>
        <taxon>Eukaryota</taxon>
        <taxon>Metazoa</taxon>
        <taxon>Ecdysozoa</taxon>
        <taxon>Arthropoda</taxon>
        <taxon>Hexapoda</taxon>
        <taxon>Insecta</taxon>
        <taxon>Pterygota</taxon>
        <taxon>Neoptera</taxon>
        <taxon>Endopterygota</taxon>
        <taxon>Hymenoptera</taxon>
        <taxon>Apocrita</taxon>
        <taxon>Proctotrupomorpha</taxon>
        <taxon>Chalcidoidea</taxon>
        <taxon>Pteromalidae</taxon>
        <taxon>Pteromalinae</taxon>
        <taxon>Trichomalopsis</taxon>
    </lineage>
</organism>
<evidence type="ECO:0000313" key="2">
    <source>
        <dbReference type="Proteomes" id="UP000215335"/>
    </source>
</evidence>
<dbReference type="EMBL" id="NNAY01002278">
    <property type="protein sequence ID" value="OXU21648.1"/>
    <property type="molecule type" value="Genomic_DNA"/>
</dbReference>
<accession>A0A232ETG0</accession>
<keyword evidence="2" id="KW-1185">Reference proteome</keyword>
<evidence type="ECO:0000313" key="1">
    <source>
        <dbReference type="EMBL" id="OXU21648.1"/>
    </source>
</evidence>
<proteinExistence type="predicted"/>
<comment type="caution">
    <text evidence="1">The sequence shown here is derived from an EMBL/GenBank/DDBJ whole genome shotgun (WGS) entry which is preliminary data.</text>
</comment>
<reference evidence="1 2" key="1">
    <citation type="journal article" date="2017" name="Curr. Biol.">
        <title>The Evolution of Venom by Co-option of Single-Copy Genes.</title>
        <authorList>
            <person name="Martinson E.O."/>
            <person name="Mrinalini"/>
            <person name="Kelkar Y.D."/>
            <person name="Chang C.H."/>
            <person name="Werren J.H."/>
        </authorList>
    </citation>
    <scope>NUCLEOTIDE SEQUENCE [LARGE SCALE GENOMIC DNA]</scope>
    <source>
        <strain evidence="1 2">Alberta</strain>
        <tissue evidence="1">Whole body</tissue>
    </source>
</reference>
<dbReference type="Proteomes" id="UP000215335">
    <property type="component" value="Unassembled WGS sequence"/>
</dbReference>
<protein>
    <submittedName>
        <fullName evidence="1">Uncharacterized protein</fullName>
    </submittedName>
</protein>
<gene>
    <name evidence="1" type="ORF">TSAR_007228</name>
</gene>
<name>A0A232ETG0_9HYME</name>
<dbReference type="AlphaFoldDB" id="A0A232ETG0"/>
<sequence>MNTVIYDSIYNRAVLSDFVSFKCNYCVKSVIESQSHQ</sequence>